<organism evidence="7 8">
    <name type="scientific">Leucocoprinus birnbaumii</name>
    <dbReference type="NCBI Taxonomy" id="56174"/>
    <lineage>
        <taxon>Eukaryota</taxon>
        <taxon>Fungi</taxon>
        <taxon>Dikarya</taxon>
        <taxon>Basidiomycota</taxon>
        <taxon>Agaricomycotina</taxon>
        <taxon>Agaricomycetes</taxon>
        <taxon>Agaricomycetidae</taxon>
        <taxon>Agaricales</taxon>
        <taxon>Agaricineae</taxon>
        <taxon>Agaricaceae</taxon>
        <taxon>Leucocoprinus</taxon>
    </lineage>
</organism>
<dbReference type="AlphaFoldDB" id="A0AAD5YT07"/>
<feature type="region of interest" description="Disordered" evidence="5">
    <location>
        <begin position="682"/>
        <end position="714"/>
    </location>
</feature>
<feature type="compositionally biased region" description="Low complexity" evidence="5">
    <location>
        <begin position="219"/>
        <end position="244"/>
    </location>
</feature>
<evidence type="ECO:0000256" key="6">
    <source>
        <dbReference type="SAM" id="Phobius"/>
    </source>
</evidence>
<feature type="region of interest" description="Disordered" evidence="5">
    <location>
        <begin position="516"/>
        <end position="554"/>
    </location>
</feature>
<comment type="caution">
    <text evidence="7">The sequence shown here is derived from an EMBL/GenBank/DDBJ whole genome shotgun (WGS) entry which is preliminary data.</text>
</comment>
<dbReference type="EMBL" id="JANIEX010000511">
    <property type="protein sequence ID" value="KAJ3566126.1"/>
    <property type="molecule type" value="Genomic_DNA"/>
</dbReference>
<sequence length="714" mass="74837">MFSLQSQLRRQSHGQPEDTNDSSSGNDESSTITTTSTTKEATTSTGDEHSTSTSTTKETLTTTTFSSTTIHTGSSTSSSSSTSTPLTTSSTSTPLTTSTSITSSDITISLTSTSTSARATPTSTDISLPGDAPHLSAPPKHHRTPFQGRLSPRLQARLPLLLRKRLGYHHLRQSPSRPIPPVRSRDPPHLTLLQQSSTPVSDPPEPSDSGSDQPPPPTGSQDPPSSPTETTAVPPTTSPTPSISLGHGPGPIVKPTTTVRSSSTPDSPPTSSPTNSTPVLDPPPTTFSPTITQAPPGNGASSSPVTISASPAAGTPALPSAINNVNQDNNSISNSSATEIDPSLTSAQVNAIADALTSQGSTITLGSTLTTLVSTGVETAVVTTTAADGSQALVTTRRSFTHTLTSTVPVTTVVPTGANATVPSNSHMQAIVGGVVSGVAGLALILAAIFCFLRRRRRASAPRNVEVPYSPIDPESSPPFNAHADPFNAHTDHLETRQLPPLRTITPLALPLRVSLSSDRSHTSDSDGNAASGPSQISDPAPSNPFSDPPSFDASTTILVDLASRNPSRNAQFDAQNPFEDPENQYWVRNTAQSPFDAALTESEMFHVEPERSTSTTLAEKLPPINHDRALSMTSDCPYPVMQPDTQDTPDSPDAYDVREHHKPSRYLSVKSEKSGLSYATLESDWEQKREAGLSRKPSISSVGSGPVNMGYAI</sequence>
<comment type="subcellular location">
    <subcellularLocation>
        <location evidence="1">Membrane</location>
        <topology evidence="1">Single-pass membrane protein</topology>
    </subcellularLocation>
</comment>
<keyword evidence="4 6" id="KW-0472">Membrane</keyword>
<reference evidence="7" key="1">
    <citation type="submission" date="2022-07" db="EMBL/GenBank/DDBJ databases">
        <title>Genome Sequence of Leucocoprinus birnbaumii.</title>
        <authorList>
            <person name="Buettner E."/>
        </authorList>
    </citation>
    <scope>NUCLEOTIDE SEQUENCE</scope>
    <source>
        <strain evidence="7">VT141</strain>
    </source>
</reference>
<evidence type="ECO:0000256" key="1">
    <source>
        <dbReference type="ARBA" id="ARBA00004167"/>
    </source>
</evidence>
<feature type="compositionally biased region" description="Low complexity" evidence="5">
    <location>
        <begin position="29"/>
        <end position="124"/>
    </location>
</feature>
<feature type="region of interest" description="Disordered" evidence="5">
    <location>
        <begin position="466"/>
        <end position="487"/>
    </location>
</feature>
<dbReference type="Proteomes" id="UP001213000">
    <property type="component" value="Unassembled WGS sequence"/>
</dbReference>
<dbReference type="GO" id="GO:0071944">
    <property type="term" value="C:cell periphery"/>
    <property type="evidence" value="ECO:0007669"/>
    <property type="project" value="UniProtKB-ARBA"/>
</dbReference>
<feature type="region of interest" description="Disordered" evidence="5">
    <location>
        <begin position="1"/>
        <end position="152"/>
    </location>
</feature>
<evidence type="ECO:0000256" key="4">
    <source>
        <dbReference type="ARBA" id="ARBA00023136"/>
    </source>
</evidence>
<dbReference type="InterPro" id="IPR051694">
    <property type="entry name" value="Immunoregulatory_rcpt-like"/>
</dbReference>
<name>A0AAD5YT07_9AGAR</name>
<accession>A0AAD5YT07</accession>
<feature type="transmembrane region" description="Helical" evidence="6">
    <location>
        <begin position="430"/>
        <end position="453"/>
    </location>
</feature>
<keyword evidence="3 6" id="KW-1133">Transmembrane helix</keyword>
<keyword evidence="8" id="KW-1185">Reference proteome</keyword>
<evidence type="ECO:0000256" key="3">
    <source>
        <dbReference type="ARBA" id="ARBA00022989"/>
    </source>
</evidence>
<gene>
    <name evidence="7" type="ORF">NP233_g7195</name>
</gene>
<evidence type="ECO:0000313" key="7">
    <source>
        <dbReference type="EMBL" id="KAJ3566126.1"/>
    </source>
</evidence>
<feature type="compositionally biased region" description="Low complexity" evidence="5">
    <location>
        <begin position="320"/>
        <end position="337"/>
    </location>
</feature>
<feature type="region of interest" description="Disordered" evidence="5">
    <location>
        <begin position="643"/>
        <end position="663"/>
    </location>
</feature>
<keyword evidence="2 6" id="KW-0812">Transmembrane</keyword>
<dbReference type="PANTHER" id="PTHR15549">
    <property type="entry name" value="PAIRED IMMUNOGLOBULIN-LIKE TYPE 2 RECEPTOR"/>
    <property type="match status" value="1"/>
</dbReference>
<dbReference type="GO" id="GO:0016020">
    <property type="term" value="C:membrane"/>
    <property type="evidence" value="ECO:0007669"/>
    <property type="project" value="UniProtKB-SubCell"/>
</dbReference>
<evidence type="ECO:0000256" key="5">
    <source>
        <dbReference type="SAM" id="MobiDB-lite"/>
    </source>
</evidence>
<feature type="compositionally biased region" description="Low complexity" evidence="5">
    <location>
        <begin position="538"/>
        <end position="554"/>
    </location>
</feature>
<feature type="compositionally biased region" description="Low complexity" evidence="5">
    <location>
        <begin position="255"/>
        <end position="265"/>
    </location>
</feature>
<feature type="region of interest" description="Disordered" evidence="5">
    <location>
        <begin position="169"/>
        <end position="338"/>
    </location>
</feature>
<proteinExistence type="predicted"/>
<evidence type="ECO:0000313" key="8">
    <source>
        <dbReference type="Proteomes" id="UP001213000"/>
    </source>
</evidence>
<feature type="compositionally biased region" description="Polar residues" evidence="5">
    <location>
        <begin position="287"/>
        <end position="309"/>
    </location>
</feature>
<protein>
    <submittedName>
        <fullName evidence="7">Uncharacterized protein</fullName>
    </submittedName>
</protein>
<feature type="compositionally biased region" description="Low complexity" evidence="5">
    <location>
        <begin position="643"/>
        <end position="653"/>
    </location>
</feature>
<evidence type="ECO:0000256" key="2">
    <source>
        <dbReference type="ARBA" id="ARBA00022692"/>
    </source>
</evidence>